<keyword evidence="1" id="KW-0732">Signal</keyword>
<dbReference type="PANTHER" id="PTHR38436">
    <property type="entry name" value="POLYKETIDE CYCLASE SNOAL-LIKE DOMAIN"/>
    <property type="match status" value="1"/>
</dbReference>
<dbReference type="InterPro" id="IPR009959">
    <property type="entry name" value="Cyclase_SnoaL-like"/>
</dbReference>
<reference evidence="2 4" key="1">
    <citation type="submission" date="2019-03" db="EMBL/GenBank/DDBJ databases">
        <title>Genomic Encyclopedia of Type Strains, Phase IV (KMG-IV): sequencing the most valuable type-strain genomes for metagenomic binning, comparative biology and taxonomic classification.</title>
        <authorList>
            <person name="Goeker M."/>
        </authorList>
    </citation>
    <scope>NUCLEOTIDE SEQUENCE [LARGE SCALE GENOMIC DNA]</scope>
    <source>
        <strain evidence="2 4">DSM 17474</strain>
    </source>
</reference>
<organism evidence="3 5">
    <name type="scientific">Uruburuella suis</name>
    <dbReference type="NCBI Taxonomy" id="252130"/>
    <lineage>
        <taxon>Bacteria</taxon>
        <taxon>Pseudomonadati</taxon>
        <taxon>Pseudomonadota</taxon>
        <taxon>Betaproteobacteria</taxon>
        <taxon>Neisseriales</taxon>
        <taxon>Neisseriaceae</taxon>
        <taxon>Uruburuella</taxon>
    </lineage>
</organism>
<reference evidence="3" key="3">
    <citation type="journal article" date="2022" name="Res Sq">
        <title>Evolution of multicellular longitudinally dividing oral cavity symbionts (Neisseriaceae).</title>
        <authorList>
            <person name="Nyongesa S."/>
            <person name="Weber P."/>
            <person name="Bernet E."/>
            <person name="Pullido F."/>
            <person name="Nieckarz M."/>
            <person name="Delaby M."/>
            <person name="Nieves C."/>
            <person name="Viehboeck T."/>
            <person name="Krause N."/>
            <person name="Rivera-Millot A."/>
            <person name="Nakamura A."/>
            <person name="Vischer N."/>
            <person name="VanNieuwenhze M."/>
            <person name="Brun Y."/>
            <person name="Cava F."/>
            <person name="Bulgheresi S."/>
            <person name="Veyrier F."/>
        </authorList>
    </citation>
    <scope>NUCLEOTIDE SEQUENCE</scope>
    <source>
        <strain evidence="3">1258/02</strain>
    </source>
</reference>
<dbReference type="Proteomes" id="UP000829756">
    <property type="component" value="Chromosome"/>
</dbReference>
<dbReference type="GO" id="GO:0030638">
    <property type="term" value="P:polyketide metabolic process"/>
    <property type="evidence" value="ECO:0007669"/>
    <property type="project" value="InterPro"/>
</dbReference>
<proteinExistence type="predicted"/>
<dbReference type="InterPro" id="IPR032710">
    <property type="entry name" value="NTF2-like_dom_sf"/>
</dbReference>
<dbReference type="EMBL" id="CP091507">
    <property type="protein sequence ID" value="UOO79570.1"/>
    <property type="molecule type" value="Genomic_DNA"/>
</dbReference>
<dbReference type="PANTHER" id="PTHR38436:SF1">
    <property type="entry name" value="ESTER CYCLASE"/>
    <property type="match status" value="1"/>
</dbReference>
<dbReference type="PROSITE" id="PS51257">
    <property type="entry name" value="PROKAR_LIPOPROTEIN"/>
    <property type="match status" value="1"/>
</dbReference>
<dbReference type="AlphaFoldDB" id="A0AAE9GXJ6"/>
<evidence type="ECO:0000256" key="1">
    <source>
        <dbReference type="SAM" id="SignalP"/>
    </source>
</evidence>
<accession>A0AAE9GXJ6</accession>
<dbReference type="SUPFAM" id="SSF54427">
    <property type="entry name" value="NTF2-like"/>
    <property type="match status" value="1"/>
</dbReference>
<dbReference type="Proteomes" id="UP000294721">
    <property type="component" value="Unassembled WGS sequence"/>
</dbReference>
<evidence type="ECO:0000313" key="4">
    <source>
        <dbReference type="Proteomes" id="UP000294721"/>
    </source>
</evidence>
<name>A0AAE9GXJ6_9NEIS</name>
<dbReference type="RefSeq" id="WP_132953730.1">
    <property type="nucleotide sequence ID" value="NZ_CP091507.1"/>
</dbReference>
<dbReference type="KEGG" id="usu:LVJ78_00595"/>
<dbReference type="Pfam" id="PF07366">
    <property type="entry name" value="SnoaL"/>
    <property type="match status" value="1"/>
</dbReference>
<evidence type="ECO:0000313" key="5">
    <source>
        <dbReference type="Proteomes" id="UP000829756"/>
    </source>
</evidence>
<sequence length="161" mass="17606">MKKLMIAAVTATTVLTAACTSHAGPQTRAAVQAQSQIERNKAVVLDFYELAFNQHKLQEAVDKHVGSQYIQHNPNVGDGAQAFINTFAKILQANPQRRSQVKQVIAEGDLVALHVFSQNNPQDRGTALVDIFRVDSNGKIVEHWDVVQAIPAQSANSNSMF</sequence>
<evidence type="ECO:0000313" key="2">
    <source>
        <dbReference type="EMBL" id="TCP06488.1"/>
    </source>
</evidence>
<evidence type="ECO:0000313" key="3">
    <source>
        <dbReference type="EMBL" id="UOO79570.1"/>
    </source>
</evidence>
<reference evidence="3" key="2">
    <citation type="submission" date="2021-12" db="EMBL/GenBank/DDBJ databases">
        <authorList>
            <person name="Veyrier F.J."/>
        </authorList>
    </citation>
    <scope>NUCLEOTIDE SEQUENCE</scope>
    <source>
        <strain evidence="3">1258/02</strain>
    </source>
</reference>
<dbReference type="EMBL" id="SLXE01000011">
    <property type="protein sequence ID" value="TCP06488.1"/>
    <property type="molecule type" value="Genomic_DNA"/>
</dbReference>
<protein>
    <submittedName>
        <fullName evidence="3">Ester cyclase</fullName>
    </submittedName>
    <submittedName>
        <fullName evidence="2">SnoaL-like aldol condensation-catalyzing enzyme</fullName>
    </submittedName>
</protein>
<dbReference type="Gene3D" id="3.10.450.50">
    <property type="match status" value="1"/>
</dbReference>
<feature type="signal peptide" evidence="1">
    <location>
        <begin position="1"/>
        <end position="23"/>
    </location>
</feature>
<gene>
    <name evidence="2" type="ORF">EV680_11142</name>
    <name evidence="3" type="ORF">LVJ78_00595</name>
</gene>
<feature type="chain" id="PRO_5041940231" evidence="1">
    <location>
        <begin position="24"/>
        <end position="161"/>
    </location>
</feature>
<keyword evidence="4" id="KW-1185">Reference proteome</keyword>